<dbReference type="AlphaFoldDB" id="A0A8K1FG14"/>
<dbReference type="Pfam" id="PF24681">
    <property type="entry name" value="Kelch_KLHDC2_KLHL20_DRC7"/>
    <property type="match status" value="1"/>
</dbReference>
<dbReference type="OrthoDB" id="10251809at2759"/>
<evidence type="ECO:0000313" key="3">
    <source>
        <dbReference type="EMBL" id="TMW58232.1"/>
    </source>
</evidence>
<evidence type="ECO:0000313" key="4">
    <source>
        <dbReference type="Proteomes" id="UP000794436"/>
    </source>
</evidence>
<name>A0A8K1FG14_PYTOL</name>
<dbReference type="InterPro" id="IPR011043">
    <property type="entry name" value="Gal_Oxase/kelch_b-propeller"/>
</dbReference>
<dbReference type="Gene3D" id="2.120.10.80">
    <property type="entry name" value="Kelch-type beta propeller"/>
    <property type="match status" value="2"/>
</dbReference>
<keyword evidence="2" id="KW-0677">Repeat</keyword>
<evidence type="ECO:0000256" key="1">
    <source>
        <dbReference type="ARBA" id="ARBA00022441"/>
    </source>
</evidence>
<gene>
    <name evidence="3" type="ORF">Poli38472_011820</name>
</gene>
<reference evidence="3" key="1">
    <citation type="submission" date="2019-03" db="EMBL/GenBank/DDBJ databases">
        <title>Long read genome sequence of the mycoparasitic Pythium oligandrum ATCC 38472 isolated from sugarbeet rhizosphere.</title>
        <authorList>
            <person name="Gaulin E."/>
        </authorList>
    </citation>
    <scope>NUCLEOTIDE SEQUENCE</scope>
    <source>
        <strain evidence="3">ATCC 38472_TT</strain>
    </source>
</reference>
<keyword evidence="1" id="KW-0880">Kelch repeat</keyword>
<dbReference type="Proteomes" id="UP000794436">
    <property type="component" value="Unassembled WGS sequence"/>
</dbReference>
<organism evidence="3 4">
    <name type="scientific">Pythium oligandrum</name>
    <name type="common">Mycoparasitic fungus</name>
    <dbReference type="NCBI Taxonomy" id="41045"/>
    <lineage>
        <taxon>Eukaryota</taxon>
        <taxon>Sar</taxon>
        <taxon>Stramenopiles</taxon>
        <taxon>Oomycota</taxon>
        <taxon>Peronosporomycetes</taxon>
        <taxon>Pythiales</taxon>
        <taxon>Pythiaceae</taxon>
        <taxon>Pythium</taxon>
    </lineage>
</organism>
<sequence length="356" mass="39620">MADNQSFPLQARQQYAVETLRVNGTMTPAPRGGATLSQLENGEIYLIGGANRETHSFGDAHRFDFETKTWSLVVPERGNLPARSGHSAIAIGDEIVVFGGLDPTECIVYDDVHIFSTRTRQWRQPDVEGWMPQPRNAHAAIRLPDQDGQHRILIYGGSSPSHGAFDDLYVLEMSIEDRAAPLRWDRIEDKQSEGAQDEIPEARELHIATFLTDKQVCFSGGRNRDGSICTDMALLDIESWRWQLVPICEWNRCSHAAGLVDGTLVSFGGWNGGAITDDTWEYADNEESWLSAQITSPSKDEKDPERDETQIPERFGHCGCTIQPNKDSPTGLLVFGGMNGEQDLNDLVWITCVSQT</sequence>
<dbReference type="PANTHER" id="PTHR46093">
    <property type="entry name" value="ACYL-COA-BINDING DOMAIN-CONTAINING PROTEIN 5"/>
    <property type="match status" value="1"/>
</dbReference>
<dbReference type="SUPFAM" id="SSF50965">
    <property type="entry name" value="Galactose oxidase, central domain"/>
    <property type="match status" value="1"/>
</dbReference>
<keyword evidence="4" id="KW-1185">Reference proteome</keyword>
<comment type="caution">
    <text evidence="3">The sequence shown here is derived from an EMBL/GenBank/DDBJ whole genome shotgun (WGS) entry which is preliminary data.</text>
</comment>
<dbReference type="PANTHER" id="PTHR46093:SF18">
    <property type="entry name" value="FIBRONECTIN TYPE-III DOMAIN-CONTAINING PROTEIN"/>
    <property type="match status" value="1"/>
</dbReference>
<evidence type="ECO:0000256" key="2">
    <source>
        <dbReference type="ARBA" id="ARBA00022737"/>
    </source>
</evidence>
<proteinExistence type="predicted"/>
<dbReference type="EMBL" id="SPLM01000112">
    <property type="protein sequence ID" value="TMW58232.1"/>
    <property type="molecule type" value="Genomic_DNA"/>
</dbReference>
<protein>
    <submittedName>
        <fullName evidence="3">Uncharacterized protein</fullName>
    </submittedName>
</protein>
<dbReference type="InterPro" id="IPR015915">
    <property type="entry name" value="Kelch-typ_b-propeller"/>
</dbReference>
<accession>A0A8K1FG14</accession>